<dbReference type="InterPro" id="IPR040676">
    <property type="entry name" value="DUF5641"/>
</dbReference>
<feature type="compositionally biased region" description="Low complexity" evidence="1">
    <location>
        <begin position="1095"/>
        <end position="1106"/>
    </location>
</feature>
<dbReference type="EMBL" id="UZAH01028839">
    <property type="protein sequence ID" value="VDP02680.1"/>
    <property type="molecule type" value="Genomic_DNA"/>
</dbReference>
<feature type="compositionally biased region" description="Polar residues" evidence="1">
    <location>
        <begin position="160"/>
        <end position="171"/>
    </location>
</feature>
<dbReference type="InterPro" id="IPR008737">
    <property type="entry name" value="DUF1758"/>
</dbReference>
<dbReference type="GO" id="GO:0003676">
    <property type="term" value="F:nucleic acid binding"/>
    <property type="evidence" value="ECO:0007669"/>
    <property type="project" value="InterPro"/>
</dbReference>
<feature type="region of interest" description="Disordered" evidence="1">
    <location>
        <begin position="143"/>
        <end position="218"/>
    </location>
</feature>
<feature type="domain" description="DUF1758" evidence="2">
    <location>
        <begin position="462"/>
        <end position="596"/>
    </location>
</feature>
<protein>
    <submittedName>
        <fullName evidence="6">DUF1758 domain-containing protein</fullName>
    </submittedName>
</protein>
<sequence length="1457" mass="162939">MSTVAAVKTQIAKAANALKTSMDNIDRSFLEPLPDAGSPGANLMAVHKRATDIVSTAFHLKEMIQCLKHRWERAEEYTTEHTAPDDGSDLLSDFRAHWDANGCDEAIGEAERLVTALQAALGLLPPSIPNVIPSVQPKIGVEVPDTVSPSVPNGREPGVTESQSASLTMPSDNPAARDSQNGKPSTALRVDNTQSARTDPNDEGTETTSRPSVEPTQYVKLPPFDLPDFSGDMHAFPEFWELFSVAIHNNNSVPTISKFLYLKGKLKGDALALIAPIQFSESNYHTAVQILRSTYMRPEVLRIRLFDQIEAVPPARDTPMSQRTTLCTIKALWLQLEKLGEQPGATGMILTIRSKFPHRTNDKVDDLKAGAENWSVTEILNALDQVIQRLEVQASESSSDSEDDTFDAQNKHLCASVQLAVIANPTSKAVACGSSTKHCAPRLMIVEALAHNFNTKADELLTIFLDSGSQHSFICKDTAMSLGLPLKHPKNITAITFGGHEHTEKSYSTKIVLRNPVTGVPVKLKLWTRAHITSVPENSGVKIRSQSKNVLPRGSAEVDILIGMDYYWNVLDLNRNRKLPSGLIQSQTKLGPILSGPNIPIPRVMATTVESQDSDHEAESLARRLFALDSPDLDEDHETSNSQIVQQFYQTVQVVKGLIHVRFPWKNDHPYLPDNKALAMRRLESQYNKLSTNRQMWREYCNTFEQQLQSGIIEEVHRDPPVGTPVWDSPLDADTMAKWTQITNNIGAYVGTVPRFIASRTECKYDLVVFSDASKRVYAAVAYLNASIRADRLQTPGWTKDFGAARGLQWRFITPLSPWKGGFYERLVGSVKTALKKTTHKNILDLWNLQTLLTEIEATINTHPLTPLTGSAADGALVLRPIDLINPQFTLGHLENPIAKVTSSDHFANSDSQEFLVSQYSILRDSLQTFWELWQKDYLQALAERNQLRSPQTRSSGTQPKIGDVVLLFTDNSARSNWPLGVVIQVNRSADGAVRSVKVRTDKRLKFGAMVHSRKRDRGQPENNGNEQQRVQDQKRGNTGRRRRKVSTPAPVSVAHGGSSPRDRGSRAEDKEAEDVNEPDDESHLVIVEEPSPDPAVQPAQAPSSPRETSDARPQAEQQERSRQQILEEDQRNYHHLLALILGQQEHNSAQPDQAQSIAPQEVSTPTPTPTREPTSIQDPPRYRTTLAAPTESRKRTTPSEELDNDEEVPIREPRPKIPPTPPTPADSPPYEDRPTTSRRRSRYDIYREQQQYSDRSRQESRESRDSSWPPNLYRAISPRPLDPEVARLMPRDPPPVPPPRSLPCAFCSSHYHYTSDCTRFPRVEGHHRAFCMDNPRVYPDVKFGSPSYARTMVHCTIEDLSIHDKPRSSIYLANVWSEARVDMVPYAFAWSVTSICLEMSGDGDLLRARDHRLHVSTSNAIQLLVSMVSCEHQMVVMDRQRYAVALQPRQRCIHLV</sequence>
<organism evidence="5 6">
    <name type="scientific">Heligmosomoides polygyrus</name>
    <name type="common">Parasitic roundworm</name>
    <dbReference type="NCBI Taxonomy" id="6339"/>
    <lineage>
        <taxon>Eukaryota</taxon>
        <taxon>Metazoa</taxon>
        <taxon>Ecdysozoa</taxon>
        <taxon>Nematoda</taxon>
        <taxon>Chromadorea</taxon>
        <taxon>Rhabditida</taxon>
        <taxon>Rhabditina</taxon>
        <taxon>Rhabditomorpha</taxon>
        <taxon>Strongyloidea</taxon>
        <taxon>Heligmosomidae</taxon>
        <taxon>Heligmosomoides</taxon>
    </lineage>
</organism>
<reference evidence="4 5" key="1">
    <citation type="submission" date="2018-11" db="EMBL/GenBank/DDBJ databases">
        <authorList>
            <consortium name="Pathogen Informatics"/>
        </authorList>
    </citation>
    <scope>NUCLEOTIDE SEQUENCE [LARGE SCALE GENOMIC DNA]</scope>
</reference>
<feature type="domain" description="DUF5641" evidence="3">
    <location>
        <begin position="919"/>
        <end position="1003"/>
    </location>
</feature>
<dbReference type="Pfam" id="PF05585">
    <property type="entry name" value="DUF1758"/>
    <property type="match status" value="1"/>
</dbReference>
<evidence type="ECO:0000256" key="1">
    <source>
        <dbReference type="SAM" id="MobiDB-lite"/>
    </source>
</evidence>
<feature type="compositionally biased region" description="Polar residues" evidence="1">
    <location>
        <begin position="1147"/>
        <end position="1164"/>
    </location>
</feature>
<dbReference type="InterPro" id="IPR012337">
    <property type="entry name" value="RNaseH-like_sf"/>
</dbReference>
<evidence type="ECO:0000313" key="5">
    <source>
        <dbReference type="Proteomes" id="UP000050761"/>
    </source>
</evidence>
<dbReference type="Gene3D" id="3.30.420.10">
    <property type="entry name" value="Ribonuclease H-like superfamily/Ribonuclease H"/>
    <property type="match status" value="1"/>
</dbReference>
<accession>A0A3P8AG02</accession>
<name>A0A183G2A3_HELPZ</name>
<dbReference type="OrthoDB" id="5870662at2759"/>
<dbReference type="Pfam" id="PF05380">
    <property type="entry name" value="Peptidase_A17"/>
    <property type="match status" value="1"/>
</dbReference>
<evidence type="ECO:0000313" key="6">
    <source>
        <dbReference type="WBParaSite" id="HPBE_0001540801-mRNA-1"/>
    </source>
</evidence>
<proteinExistence type="predicted"/>
<dbReference type="InterPro" id="IPR008042">
    <property type="entry name" value="Retrotrans_Pao"/>
</dbReference>
<feature type="region of interest" description="Disordered" evidence="1">
    <location>
        <begin position="1147"/>
        <end position="1281"/>
    </location>
</feature>
<feature type="compositionally biased region" description="Basic and acidic residues" evidence="1">
    <location>
        <begin position="1061"/>
        <end position="1070"/>
    </location>
</feature>
<feature type="compositionally biased region" description="Basic and acidic residues" evidence="1">
    <location>
        <begin position="1255"/>
        <end position="1266"/>
    </location>
</feature>
<dbReference type="Pfam" id="PF18701">
    <property type="entry name" value="DUF5641"/>
    <property type="match status" value="1"/>
</dbReference>
<dbReference type="InterPro" id="IPR036397">
    <property type="entry name" value="RNaseH_sf"/>
</dbReference>
<accession>A0A183G2A3</accession>
<evidence type="ECO:0000259" key="2">
    <source>
        <dbReference type="Pfam" id="PF05585"/>
    </source>
</evidence>
<gene>
    <name evidence="4" type="ORF">HPBE_LOCUS15407</name>
</gene>
<keyword evidence="5" id="KW-1185">Reference proteome</keyword>
<dbReference type="WBParaSite" id="HPBE_0001540801-mRNA-1">
    <property type="protein sequence ID" value="HPBE_0001540801-mRNA-1"/>
    <property type="gene ID" value="HPBE_0001540801"/>
</dbReference>
<dbReference type="PANTHER" id="PTHR47331">
    <property type="entry name" value="PHD-TYPE DOMAIN-CONTAINING PROTEIN"/>
    <property type="match status" value="1"/>
</dbReference>
<feature type="region of interest" description="Disordered" evidence="1">
    <location>
        <begin position="1005"/>
        <end position="1123"/>
    </location>
</feature>
<feature type="compositionally biased region" description="Pro residues" evidence="1">
    <location>
        <begin position="1217"/>
        <end position="1228"/>
    </location>
</feature>
<dbReference type="Proteomes" id="UP000050761">
    <property type="component" value="Unassembled WGS sequence"/>
</dbReference>
<reference evidence="6" key="2">
    <citation type="submission" date="2019-09" db="UniProtKB">
        <authorList>
            <consortium name="WormBaseParasite"/>
        </authorList>
    </citation>
    <scope>IDENTIFICATION</scope>
</reference>
<dbReference type="Pfam" id="PF03564">
    <property type="entry name" value="DUF1759"/>
    <property type="match status" value="1"/>
</dbReference>
<evidence type="ECO:0000259" key="3">
    <source>
        <dbReference type="Pfam" id="PF18701"/>
    </source>
</evidence>
<feature type="compositionally biased region" description="Polar residues" evidence="1">
    <location>
        <begin position="206"/>
        <end position="215"/>
    </location>
</feature>
<feature type="compositionally biased region" description="Acidic residues" evidence="1">
    <location>
        <begin position="1071"/>
        <end position="1081"/>
    </location>
</feature>
<dbReference type="SUPFAM" id="SSF53098">
    <property type="entry name" value="Ribonuclease H-like"/>
    <property type="match status" value="1"/>
</dbReference>
<evidence type="ECO:0000313" key="4">
    <source>
        <dbReference type="EMBL" id="VDP02680.1"/>
    </source>
</evidence>
<dbReference type="InterPro" id="IPR005312">
    <property type="entry name" value="DUF1759"/>
</dbReference>